<dbReference type="Gene3D" id="2.160.20.10">
    <property type="entry name" value="Single-stranded right-handed beta-helix, Pectin lyase-like"/>
    <property type="match status" value="1"/>
</dbReference>
<reference evidence="2" key="1">
    <citation type="journal article" date="2023" name="Commun. Biol.">
        <title>Genome analysis of Parmales, the sister group of diatoms, reveals the evolutionary specialization of diatoms from phago-mixotrophs to photoautotrophs.</title>
        <authorList>
            <person name="Ban H."/>
            <person name="Sato S."/>
            <person name="Yoshikawa S."/>
            <person name="Yamada K."/>
            <person name="Nakamura Y."/>
            <person name="Ichinomiya M."/>
            <person name="Sato N."/>
            <person name="Blanc-Mathieu R."/>
            <person name="Endo H."/>
            <person name="Kuwata A."/>
            <person name="Ogata H."/>
        </authorList>
    </citation>
    <scope>NUCLEOTIDE SEQUENCE [LARGE SCALE GENOMIC DNA]</scope>
</reference>
<name>A0A9W7L3Q7_9STRA</name>
<keyword evidence="2" id="KW-1185">Reference proteome</keyword>
<gene>
    <name evidence="1" type="ORF">TrCOL_g3044</name>
</gene>
<organism evidence="1 2">
    <name type="scientific">Triparma columacea</name>
    <dbReference type="NCBI Taxonomy" id="722753"/>
    <lineage>
        <taxon>Eukaryota</taxon>
        <taxon>Sar</taxon>
        <taxon>Stramenopiles</taxon>
        <taxon>Ochrophyta</taxon>
        <taxon>Bolidophyceae</taxon>
        <taxon>Parmales</taxon>
        <taxon>Triparmaceae</taxon>
        <taxon>Triparma</taxon>
    </lineage>
</organism>
<comment type="caution">
    <text evidence="1">The sequence shown here is derived from an EMBL/GenBank/DDBJ whole genome shotgun (WGS) entry which is preliminary data.</text>
</comment>
<sequence length="260" mass="27570">MHNLSTFPLTSSILKYLSLHFIESTVALVSTTLLEATRSRALWYSLLKIASKPIPPSTMDLRVYYLSNPAVPHDHKTITKAIERTKERGEGGMTTVFLEGGRIYYEDLNVQEGEKVKLVAIGDGSVAIASPKSSYLNKPLVSISPGSSLTCSNVSFVHSTPGRDIWSGNSCFSVTGGSLHLTSSTITSESGRGIVGVEGAIVHLSNSVICDCAGTGIYAGKDPKRNGGGRGDDRTKVKVEGCAVLRNGKGGIQHGGGFKL</sequence>
<dbReference type="InterPro" id="IPR011050">
    <property type="entry name" value="Pectin_lyase_fold/virulence"/>
</dbReference>
<dbReference type="InterPro" id="IPR012334">
    <property type="entry name" value="Pectin_lyas_fold"/>
</dbReference>
<dbReference type="AlphaFoldDB" id="A0A9W7L3Q7"/>
<dbReference type="EMBL" id="BRYA01000625">
    <property type="protein sequence ID" value="GMI26237.1"/>
    <property type="molecule type" value="Genomic_DNA"/>
</dbReference>
<accession>A0A9W7L3Q7</accession>
<dbReference type="OrthoDB" id="45379at2759"/>
<evidence type="ECO:0000313" key="1">
    <source>
        <dbReference type="EMBL" id="GMI26237.1"/>
    </source>
</evidence>
<evidence type="ECO:0000313" key="2">
    <source>
        <dbReference type="Proteomes" id="UP001165065"/>
    </source>
</evidence>
<protein>
    <recommendedName>
        <fullName evidence="3">Right handed beta helix domain-containing protein</fullName>
    </recommendedName>
</protein>
<proteinExistence type="predicted"/>
<dbReference type="Proteomes" id="UP001165065">
    <property type="component" value="Unassembled WGS sequence"/>
</dbReference>
<evidence type="ECO:0008006" key="3">
    <source>
        <dbReference type="Google" id="ProtNLM"/>
    </source>
</evidence>
<dbReference type="SUPFAM" id="SSF51126">
    <property type="entry name" value="Pectin lyase-like"/>
    <property type="match status" value="1"/>
</dbReference>